<accession>A0AAU9JCA7</accession>
<sequence>MLLIFYLFGIVHGNIFNLDLSVHAWISLEQEIYLEITPDISNGYAWIVTEASSEELIIKEESDMILSTLLNVPIVTQVFSVSCTEKCKNGDTVQLSFALIGSDSLPIETREIFIQISNQRMFLTKQVAISYNDSNNNNFIHVFIANGHIREMIKINDKWSDGKLDVKGNDISAISFSGDFGIIIKAYISDGHQITEWLYTGNEWKRGNFVYSGVSSSLVSWNDKINDELRAYLFITQHDNNVVEFMWDRKKWIFEEIII</sequence>
<dbReference type="SUPFAM" id="SSF89372">
    <property type="entry name" value="Fucose-specific lectin"/>
    <property type="match status" value="1"/>
</dbReference>
<dbReference type="Gene3D" id="2.120.10.70">
    <property type="entry name" value="Fucose-specific lectin"/>
    <property type="match status" value="1"/>
</dbReference>
<gene>
    <name evidence="1" type="ORF">BSTOLATCC_MIC23541</name>
</gene>
<name>A0AAU9JCA7_9CILI</name>
<evidence type="ECO:0000313" key="2">
    <source>
        <dbReference type="Proteomes" id="UP001162131"/>
    </source>
</evidence>
<evidence type="ECO:0000313" key="1">
    <source>
        <dbReference type="EMBL" id="CAG9319333.1"/>
    </source>
</evidence>
<organism evidence="1 2">
    <name type="scientific">Blepharisma stoltei</name>
    <dbReference type="NCBI Taxonomy" id="1481888"/>
    <lineage>
        <taxon>Eukaryota</taxon>
        <taxon>Sar</taxon>
        <taxon>Alveolata</taxon>
        <taxon>Ciliophora</taxon>
        <taxon>Postciliodesmatophora</taxon>
        <taxon>Heterotrichea</taxon>
        <taxon>Heterotrichida</taxon>
        <taxon>Blepharismidae</taxon>
        <taxon>Blepharisma</taxon>
    </lineage>
</organism>
<reference evidence="1" key="1">
    <citation type="submission" date="2021-09" db="EMBL/GenBank/DDBJ databases">
        <authorList>
            <consortium name="AG Swart"/>
            <person name="Singh M."/>
            <person name="Singh A."/>
            <person name="Seah K."/>
            <person name="Emmerich C."/>
        </authorList>
    </citation>
    <scope>NUCLEOTIDE SEQUENCE</scope>
    <source>
        <strain evidence="1">ATCC30299</strain>
    </source>
</reference>
<dbReference type="Proteomes" id="UP001162131">
    <property type="component" value="Unassembled WGS sequence"/>
</dbReference>
<dbReference type="AlphaFoldDB" id="A0AAU9JCA7"/>
<protein>
    <recommendedName>
        <fullName evidence="3">Galectin</fullName>
    </recommendedName>
</protein>
<dbReference type="EMBL" id="CAJZBQ010000022">
    <property type="protein sequence ID" value="CAG9319333.1"/>
    <property type="molecule type" value="Genomic_DNA"/>
</dbReference>
<keyword evidence="2" id="KW-1185">Reference proteome</keyword>
<evidence type="ECO:0008006" key="3">
    <source>
        <dbReference type="Google" id="ProtNLM"/>
    </source>
</evidence>
<proteinExistence type="predicted"/>
<comment type="caution">
    <text evidence="1">The sequence shown here is derived from an EMBL/GenBank/DDBJ whole genome shotgun (WGS) entry which is preliminary data.</text>
</comment>